<evidence type="ECO:0000256" key="2">
    <source>
        <dbReference type="ARBA" id="ARBA00009140"/>
    </source>
</evidence>
<keyword evidence="9 12" id="KW-1133">Transmembrane helix</keyword>
<feature type="transmembrane region" description="Helical" evidence="12">
    <location>
        <begin position="108"/>
        <end position="126"/>
    </location>
</feature>
<feature type="transmembrane region" description="Helical" evidence="12">
    <location>
        <begin position="77"/>
        <end position="96"/>
    </location>
</feature>
<evidence type="ECO:0000313" key="13">
    <source>
        <dbReference type="EMBL" id="QLQ78278.1"/>
    </source>
</evidence>
<evidence type="ECO:0000256" key="8">
    <source>
        <dbReference type="ARBA" id="ARBA00022692"/>
    </source>
</evidence>
<feature type="transmembrane region" description="Helical" evidence="12">
    <location>
        <begin position="40"/>
        <end position="57"/>
    </location>
</feature>
<evidence type="ECO:0000256" key="5">
    <source>
        <dbReference type="ARBA" id="ARBA00022603"/>
    </source>
</evidence>
<dbReference type="PANTHER" id="PTHR12714:SF9">
    <property type="entry name" value="PROTEIN-S-ISOPRENYLCYSTEINE O-METHYLTRANSFERASE"/>
    <property type="match status" value="1"/>
</dbReference>
<protein>
    <recommendedName>
        <fullName evidence="11 12">Protein-S-isoprenylcysteine O-methyltransferase</fullName>
        <ecNumber evidence="3 12">2.1.1.100</ecNumber>
    </recommendedName>
</protein>
<evidence type="ECO:0000256" key="10">
    <source>
        <dbReference type="ARBA" id="ARBA00023136"/>
    </source>
</evidence>
<reference evidence="13 14" key="1">
    <citation type="submission" date="2020-06" db="EMBL/GenBank/DDBJ databases">
        <title>The yeast mating-type switching endonuclease HO is a domesticated member of an unorthodox homing genetic element family.</title>
        <authorList>
            <person name="Coughlan A.Y."/>
            <person name="Lombardi L."/>
            <person name="Braun-Galleani S."/>
            <person name="Martos A.R."/>
            <person name="Galeote V."/>
            <person name="Bigey F."/>
            <person name="Dequin S."/>
            <person name="Byrne K.P."/>
            <person name="Wolfe K.H."/>
        </authorList>
    </citation>
    <scope>NUCLEOTIDE SEQUENCE [LARGE SCALE GENOMIC DNA]</scope>
    <source>
        <strain evidence="13 14">CBS2947</strain>
    </source>
</reference>
<dbReference type="EC" id="2.1.1.100" evidence="3 12"/>
<name>A0A7H9HKB9_9SACH</name>
<dbReference type="AlphaFoldDB" id="A0A7H9HKB9"/>
<evidence type="ECO:0000256" key="11">
    <source>
        <dbReference type="ARBA" id="ARBA00023656"/>
    </source>
</evidence>
<feature type="transmembrane region" description="Helical" evidence="12">
    <location>
        <begin position="17"/>
        <end position="35"/>
    </location>
</feature>
<dbReference type="FunFam" id="1.20.120.1630:FF:000018">
    <property type="entry name" value="Protein-S-isoprenylcysteine O-methyltransferase"/>
    <property type="match status" value="1"/>
</dbReference>
<accession>A0A7H9HKB9</accession>
<dbReference type="GO" id="GO:0019236">
    <property type="term" value="P:response to pheromone"/>
    <property type="evidence" value="ECO:0007669"/>
    <property type="project" value="UniProtKB-KW"/>
</dbReference>
<evidence type="ECO:0000256" key="6">
    <source>
        <dbReference type="ARBA" id="ARBA00022679"/>
    </source>
</evidence>
<keyword evidence="5 12" id="KW-0489">Methyltransferase</keyword>
<evidence type="ECO:0000313" key="14">
    <source>
        <dbReference type="Proteomes" id="UP000510647"/>
    </source>
</evidence>
<dbReference type="GO" id="GO:0005789">
    <property type="term" value="C:endoplasmic reticulum membrane"/>
    <property type="evidence" value="ECO:0007669"/>
    <property type="project" value="UniProtKB-SubCell"/>
</dbReference>
<dbReference type="GO" id="GO:0032259">
    <property type="term" value="P:methylation"/>
    <property type="evidence" value="ECO:0007669"/>
    <property type="project" value="UniProtKB-KW"/>
</dbReference>
<evidence type="ECO:0000256" key="3">
    <source>
        <dbReference type="ARBA" id="ARBA00012151"/>
    </source>
</evidence>
<evidence type="ECO:0000256" key="7">
    <source>
        <dbReference type="ARBA" id="ARBA00022691"/>
    </source>
</evidence>
<comment type="subcellular location">
    <subcellularLocation>
        <location evidence="12">Endoplasmic reticulum membrane</location>
        <topology evidence="12">Multi-pass membrane protein</topology>
    </subcellularLocation>
    <subcellularLocation>
        <location evidence="1">Membrane</location>
        <topology evidence="1">Multi-pass membrane protein</topology>
    </subcellularLocation>
</comment>
<dbReference type="GO" id="GO:0007323">
    <property type="term" value="P:peptide pheromone maturation"/>
    <property type="evidence" value="ECO:0007669"/>
    <property type="project" value="UniProtKB-ARBA"/>
</dbReference>
<proteinExistence type="inferred from homology"/>
<comment type="catalytic activity">
    <reaction evidence="12">
        <text>[protein]-C-terminal S-[(2E,6E)-farnesyl]-L-cysteine + S-adenosyl-L-methionine = [protein]-C-terminal S-[(2E,6E)-farnesyl]-L-cysteine methyl ester + S-adenosyl-L-homocysteine</text>
        <dbReference type="Rhea" id="RHEA:21672"/>
        <dbReference type="Rhea" id="RHEA-COMP:12125"/>
        <dbReference type="Rhea" id="RHEA-COMP:12126"/>
        <dbReference type="ChEBI" id="CHEBI:57856"/>
        <dbReference type="ChEBI" id="CHEBI:59789"/>
        <dbReference type="ChEBI" id="CHEBI:90510"/>
        <dbReference type="ChEBI" id="CHEBI:90511"/>
        <dbReference type="EC" id="2.1.1.100"/>
    </reaction>
</comment>
<dbReference type="Proteomes" id="UP000510647">
    <property type="component" value="Chromosome 1"/>
</dbReference>
<dbReference type="PANTHER" id="PTHR12714">
    <property type="entry name" value="PROTEIN-S ISOPRENYLCYSTEINE O-METHYLTRANSFERASE"/>
    <property type="match status" value="1"/>
</dbReference>
<keyword evidence="8 12" id="KW-0812">Transmembrane</keyword>
<evidence type="ECO:0000256" key="12">
    <source>
        <dbReference type="RuleBase" id="RU362022"/>
    </source>
</evidence>
<keyword evidence="14" id="KW-1185">Reference proteome</keyword>
<dbReference type="InterPro" id="IPR025770">
    <property type="entry name" value="PPMT_MeTrfase"/>
</dbReference>
<dbReference type="EMBL" id="CP059267">
    <property type="protein sequence ID" value="QLQ78278.1"/>
    <property type="molecule type" value="Genomic_DNA"/>
</dbReference>
<keyword evidence="7 12" id="KW-0949">S-adenosyl-L-methionine</keyword>
<keyword evidence="10 12" id="KW-0472">Membrane</keyword>
<organism evidence="13 14">
    <name type="scientific">Torulaspora globosa</name>
    <dbReference type="NCBI Taxonomy" id="48254"/>
    <lineage>
        <taxon>Eukaryota</taxon>
        <taxon>Fungi</taxon>
        <taxon>Dikarya</taxon>
        <taxon>Ascomycota</taxon>
        <taxon>Saccharomycotina</taxon>
        <taxon>Saccharomycetes</taxon>
        <taxon>Saccharomycetales</taxon>
        <taxon>Saccharomycetaceae</taxon>
        <taxon>Torulaspora</taxon>
    </lineage>
</organism>
<dbReference type="OrthoDB" id="422086at2759"/>
<dbReference type="PROSITE" id="PS51564">
    <property type="entry name" value="SAM_ICMT"/>
    <property type="match status" value="1"/>
</dbReference>
<dbReference type="Pfam" id="PF04140">
    <property type="entry name" value="ICMT"/>
    <property type="match status" value="1"/>
</dbReference>
<dbReference type="GO" id="GO:0004671">
    <property type="term" value="F:protein C-terminal S-isoprenylcysteine carboxyl O-methyltransferase activity"/>
    <property type="evidence" value="ECO:0007669"/>
    <property type="project" value="UniProtKB-EC"/>
</dbReference>
<dbReference type="InterPro" id="IPR007269">
    <property type="entry name" value="ICMT_MeTrfase"/>
</dbReference>
<feature type="transmembrane region" description="Helical" evidence="12">
    <location>
        <begin position="169"/>
        <end position="194"/>
    </location>
</feature>
<keyword evidence="4" id="KW-0589">Pheromone response</keyword>
<keyword evidence="12" id="KW-0256">Endoplasmic reticulum</keyword>
<sequence length="231" mass="26647">MRYADIKKNPLDEVSRTSFGLGIVLGIFLGSLGLVRLKNFHFYIVFLCLFHFLEYYITAKYNPSKVNVDSFLLNNGVGYLACHTVAILETLVEYVYMPGFKTGTECRWASGVVVLGYVCVLGGQAVRSWAMVTASSSFSHVLAKERREDHVLVKHGIYSWLRHPSYFGFFWWALGTQMILLNPVSFVLFAIVLWRFFKARIASEESYLIEFFGIEYERYRNDVPVRIPFIK</sequence>
<gene>
    <name evidence="13" type="ORF">HG537_0A05250</name>
</gene>
<comment type="similarity">
    <text evidence="2 12">Belongs to the class VI-like SAM-binding methyltransferase superfamily. Isoprenylcysteine carboxyl methyltransferase family.</text>
</comment>
<evidence type="ECO:0000256" key="4">
    <source>
        <dbReference type="ARBA" id="ARBA00022507"/>
    </source>
</evidence>
<keyword evidence="6" id="KW-0808">Transferase</keyword>
<evidence type="ECO:0000256" key="9">
    <source>
        <dbReference type="ARBA" id="ARBA00022989"/>
    </source>
</evidence>
<dbReference type="Gene3D" id="1.20.120.1630">
    <property type="match status" value="1"/>
</dbReference>
<evidence type="ECO:0000256" key="1">
    <source>
        <dbReference type="ARBA" id="ARBA00004141"/>
    </source>
</evidence>